<dbReference type="InterPro" id="IPR035498">
    <property type="entry name" value="Caskin1/2_SAM_2"/>
</dbReference>
<dbReference type="FunFam" id="1.10.150.50:FF:000071">
    <property type="entry name" value="Caskin, isoform D"/>
    <property type="match status" value="1"/>
</dbReference>
<dbReference type="Proteomes" id="UP000075883">
    <property type="component" value="Unassembled WGS sequence"/>
</dbReference>
<evidence type="ECO:0000256" key="1">
    <source>
        <dbReference type="SAM" id="MobiDB-lite"/>
    </source>
</evidence>
<feature type="compositionally biased region" description="Polar residues" evidence="1">
    <location>
        <begin position="148"/>
        <end position="180"/>
    </location>
</feature>
<dbReference type="VEuPathDB" id="VectorBase:ACUA020516"/>
<feature type="compositionally biased region" description="Low complexity" evidence="1">
    <location>
        <begin position="855"/>
        <end position="874"/>
    </location>
</feature>
<dbReference type="AlphaFoldDB" id="A0A182MKI8"/>
<dbReference type="CDD" id="cd09498">
    <property type="entry name" value="SAM_caskin1_2_repeat2"/>
    <property type="match status" value="1"/>
</dbReference>
<dbReference type="GO" id="GO:0030424">
    <property type="term" value="C:axon"/>
    <property type="evidence" value="ECO:0007669"/>
    <property type="project" value="TreeGrafter"/>
</dbReference>
<name>A0A182MKI8_9DIPT</name>
<feature type="region of interest" description="Disordered" evidence="1">
    <location>
        <begin position="143"/>
        <end position="180"/>
    </location>
</feature>
<dbReference type="CDD" id="cd09497">
    <property type="entry name" value="SAM_caskin1_2_repeat1"/>
    <property type="match status" value="1"/>
</dbReference>
<dbReference type="GO" id="GO:0007185">
    <property type="term" value="P:cell surface receptor protein tyrosine phosphatase signaling pathway"/>
    <property type="evidence" value="ECO:0007669"/>
    <property type="project" value="TreeGrafter"/>
</dbReference>
<accession>A0A182MKI8</accession>
<sequence length="997" mass="104064">MRKLSLSTGAGMSRQSKSVPQAKKVMPPAVPDMYGKIGLSNGSGGGGGPPTAVIYDTGDGAGRNGGTAVVAGTIILEHHHHHHQPTMETGGPVVSSGGAGGSTTGPGMTAGGTGGGGAGVTAAAPSSLMLRCGPDGIVDYGLDDQGIDLTQSPGRDSPVSLSGSAGSGSRHSTASLDSGRASSYLTGASNSSNRSVSGVGSYGVLSSPRCSVSSCSIGSGSGSGGPAGTGACSHRLSNHSSSGSRTDHDVISEWLMEIHFHEYTYLFLEAGYDLPTIARMTPEDLTAIGIRKPNHRERLKRHIDALKLPDALPGYVPGSIDEWLRLLRLEEYVQPLLAQGYQTVHDVTQLTWEDLEDIGIVKLGHQKKILLAIKRVKDIISGKMMGVGLSTAGLAAYGLAPTIARSPAGGHVRAHYDDMSIGLRSDSSKQQQHLAVAGSYSTFLRQQSAPPPPPPGAGGSTEQAIHFGHVPPHHQMITYPHVHFDGTQAIYRRSSYDDSDITPTNEKSSSALLALSEDHHHHHFVGSQTGQQQPSWMLHTQPQQQFVQQHPQMVQQQQQQYFQGGGTLPRQHQRNNYGVRLALLTGPPTADRTVGGRGGGVRPIAKIVANNLKLPSPALDGGATGGVMDGDGADPASYPVPMPMPPLLGQIENVEMATAALDAMHFSNYTSSPYAVQHHHLHHHTLTLVTKDTGTPGTVANNPSVATVGQQQQQPQQQQQQQQPIYHNHQSMLLQSHSQQQLLHHHASSSSSTQSTPSPPTHGPGGGVIGMGGGQPGPPHHQHPYGAYAGQTLQTTVEVHKVCGQHDNKSNSSLESIDQIPFANENAGTIKQRSSLNRMEHHYQSAVVPPQQHPLLLPTLSSSSSSSSSSLTGSITTTLATGCIQQQLSSPSTVQPVPVAASAGGSSSSNNNPAPTASATVNAVPSATPTPATATAVGQPAPVTGGPKEESSTAAPSSQDIYGTNVLNDIGNMLANLTDELDAMLEEEKCAGISDNE</sequence>
<feature type="region of interest" description="Disordered" evidence="1">
    <location>
        <begin position="737"/>
        <end position="786"/>
    </location>
</feature>
<dbReference type="InterPro" id="IPR001660">
    <property type="entry name" value="SAM"/>
</dbReference>
<evidence type="ECO:0000313" key="3">
    <source>
        <dbReference type="EnsemblMetazoa" id="ACUA020516-PA"/>
    </source>
</evidence>
<feature type="compositionally biased region" description="Gly residues" evidence="1">
    <location>
        <begin position="763"/>
        <end position="775"/>
    </location>
</feature>
<dbReference type="STRING" id="139723.A0A182MKI8"/>
<evidence type="ECO:0000313" key="4">
    <source>
        <dbReference type="Proteomes" id="UP000075883"/>
    </source>
</evidence>
<feature type="region of interest" description="Disordered" evidence="1">
    <location>
        <begin position="889"/>
        <end position="960"/>
    </location>
</feature>
<feature type="region of interest" description="Disordered" evidence="1">
    <location>
        <begin position="854"/>
        <end position="874"/>
    </location>
</feature>
<dbReference type="GO" id="GO:0035591">
    <property type="term" value="F:signaling adaptor activity"/>
    <property type="evidence" value="ECO:0007669"/>
    <property type="project" value="TreeGrafter"/>
</dbReference>
<dbReference type="SMART" id="SM00454">
    <property type="entry name" value="SAM"/>
    <property type="match status" value="2"/>
</dbReference>
<dbReference type="Pfam" id="PF00536">
    <property type="entry name" value="SAM_1"/>
    <property type="match status" value="2"/>
</dbReference>
<feature type="compositionally biased region" description="Gly residues" evidence="1">
    <location>
        <begin position="97"/>
        <end position="119"/>
    </location>
</feature>
<keyword evidence="4" id="KW-1185">Reference proteome</keyword>
<feature type="compositionally biased region" description="Low complexity" evidence="1">
    <location>
        <begin position="737"/>
        <end position="756"/>
    </location>
</feature>
<dbReference type="InterPro" id="IPR035497">
    <property type="entry name" value="Caskin1/2_SAM_1"/>
</dbReference>
<dbReference type="FunFam" id="1.10.150.50:FF:000028">
    <property type="entry name" value="caskin-2 isoform X2"/>
    <property type="match status" value="1"/>
</dbReference>
<dbReference type="EnsemblMetazoa" id="ACUA020516-RA">
    <property type="protein sequence ID" value="ACUA020516-PA"/>
    <property type="gene ID" value="ACUA020516"/>
</dbReference>
<feature type="compositionally biased region" description="Low complexity" evidence="1">
    <location>
        <begin position="710"/>
        <end position="725"/>
    </location>
</feature>
<dbReference type="GO" id="GO:0007409">
    <property type="term" value="P:axonogenesis"/>
    <property type="evidence" value="ECO:0007669"/>
    <property type="project" value="TreeGrafter"/>
</dbReference>
<protein>
    <recommendedName>
        <fullName evidence="2">SAM domain-containing protein</fullName>
    </recommendedName>
</protein>
<dbReference type="InterPro" id="IPR013761">
    <property type="entry name" value="SAM/pointed_sf"/>
</dbReference>
<dbReference type="PANTHER" id="PTHR24155:SF11">
    <property type="entry name" value="CASKIN, ISOFORM B"/>
    <property type="match status" value="1"/>
</dbReference>
<feature type="domain" description="SAM" evidence="2">
    <location>
        <begin position="315"/>
        <end position="379"/>
    </location>
</feature>
<feature type="region of interest" description="Disordered" evidence="1">
    <location>
        <begin position="690"/>
        <end position="725"/>
    </location>
</feature>
<dbReference type="PANTHER" id="PTHR24155">
    <property type="entry name" value="OSTEOCLAST-STIMULATING FACTOR 1"/>
    <property type="match status" value="1"/>
</dbReference>
<feature type="domain" description="SAM" evidence="2">
    <location>
        <begin position="246"/>
        <end position="309"/>
    </location>
</feature>
<dbReference type="EMBL" id="AXCM01005001">
    <property type="status" value="NOT_ANNOTATED_CDS"/>
    <property type="molecule type" value="Genomic_DNA"/>
</dbReference>
<dbReference type="GO" id="GO:0005925">
    <property type="term" value="C:focal adhesion"/>
    <property type="evidence" value="ECO:0007669"/>
    <property type="project" value="TreeGrafter"/>
</dbReference>
<reference evidence="3" key="2">
    <citation type="submission" date="2020-05" db="UniProtKB">
        <authorList>
            <consortium name="EnsemblMetazoa"/>
        </authorList>
    </citation>
    <scope>IDENTIFICATION</scope>
    <source>
        <strain evidence="3">A-37</strain>
    </source>
</reference>
<reference evidence="4" key="1">
    <citation type="submission" date="2013-09" db="EMBL/GenBank/DDBJ databases">
        <title>The Genome Sequence of Anopheles culicifacies species A.</title>
        <authorList>
            <consortium name="The Broad Institute Genomics Platform"/>
            <person name="Neafsey D.E."/>
            <person name="Besansky N."/>
            <person name="Howell P."/>
            <person name="Walton C."/>
            <person name="Young S.K."/>
            <person name="Zeng Q."/>
            <person name="Gargeya S."/>
            <person name="Fitzgerald M."/>
            <person name="Haas B."/>
            <person name="Abouelleil A."/>
            <person name="Allen A.W."/>
            <person name="Alvarado L."/>
            <person name="Arachchi H.M."/>
            <person name="Berlin A.M."/>
            <person name="Chapman S.B."/>
            <person name="Gainer-Dewar J."/>
            <person name="Goldberg J."/>
            <person name="Griggs A."/>
            <person name="Gujja S."/>
            <person name="Hansen M."/>
            <person name="Howarth C."/>
            <person name="Imamovic A."/>
            <person name="Ireland A."/>
            <person name="Larimer J."/>
            <person name="McCowan C."/>
            <person name="Murphy C."/>
            <person name="Pearson M."/>
            <person name="Poon T.W."/>
            <person name="Priest M."/>
            <person name="Roberts A."/>
            <person name="Saif S."/>
            <person name="Shea T."/>
            <person name="Sisk P."/>
            <person name="Sykes S."/>
            <person name="Wortman J."/>
            <person name="Nusbaum C."/>
            <person name="Birren B."/>
        </authorList>
    </citation>
    <scope>NUCLEOTIDE SEQUENCE [LARGE SCALE GENOMIC DNA]</scope>
    <source>
        <strain evidence="4">A-37</strain>
    </source>
</reference>
<proteinExistence type="predicted"/>
<feature type="compositionally biased region" description="Low complexity" evidence="1">
    <location>
        <begin position="896"/>
        <end position="944"/>
    </location>
</feature>
<feature type="region of interest" description="Disordered" evidence="1">
    <location>
        <begin position="1"/>
        <end position="28"/>
    </location>
</feature>
<feature type="compositionally biased region" description="Polar residues" evidence="1">
    <location>
        <begin position="1"/>
        <end position="19"/>
    </location>
</feature>
<feature type="region of interest" description="Disordered" evidence="1">
    <location>
        <begin position="80"/>
        <end position="119"/>
    </location>
</feature>
<dbReference type="PROSITE" id="PS50105">
    <property type="entry name" value="SAM_DOMAIN"/>
    <property type="match status" value="2"/>
</dbReference>
<dbReference type="Gene3D" id="1.10.150.50">
    <property type="entry name" value="Transcription Factor, Ets-1"/>
    <property type="match status" value="2"/>
</dbReference>
<organism evidence="3 4">
    <name type="scientific">Anopheles culicifacies</name>
    <dbReference type="NCBI Taxonomy" id="139723"/>
    <lineage>
        <taxon>Eukaryota</taxon>
        <taxon>Metazoa</taxon>
        <taxon>Ecdysozoa</taxon>
        <taxon>Arthropoda</taxon>
        <taxon>Hexapoda</taxon>
        <taxon>Insecta</taxon>
        <taxon>Pterygota</taxon>
        <taxon>Neoptera</taxon>
        <taxon>Endopterygota</taxon>
        <taxon>Diptera</taxon>
        <taxon>Nematocera</taxon>
        <taxon>Culicoidea</taxon>
        <taxon>Culicidae</taxon>
        <taxon>Anophelinae</taxon>
        <taxon>Anopheles</taxon>
        <taxon>culicifacies species complex</taxon>
    </lineage>
</organism>
<feature type="compositionally biased region" description="Polar residues" evidence="1">
    <location>
        <begin position="690"/>
        <end position="709"/>
    </location>
</feature>
<dbReference type="SUPFAM" id="SSF47769">
    <property type="entry name" value="SAM/Pointed domain"/>
    <property type="match status" value="2"/>
</dbReference>
<evidence type="ECO:0000259" key="2">
    <source>
        <dbReference type="PROSITE" id="PS50105"/>
    </source>
</evidence>
<dbReference type="GO" id="GO:0019903">
    <property type="term" value="F:protein phosphatase binding"/>
    <property type="evidence" value="ECO:0007669"/>
    <property type="project" value="TreeGrafter"/>
</dbReference>